<evidence type="ECO:0000313" key="2">
    <source>
        <dbReference type="EMBL" id="MBB5752854.1"/>
    </source>
</evidence>
<dbReference type="Gene3D" id="3.40.50.10330">
    <property type="entry name" value="Probable inorganic polyphosphate/atp-NAD kinase, domain 1"/>
    <property type="match status" value="1"/>
</dbReference>
<dbReference type="GO" id="GO:0016301">
    <property type="term" value="F:kinase activity"/>
    <property type="evidence" value="ECO:0007669"/>
    <property type="project" value="UniProtKB-KW"/>
</dbReference>
<proteinExistence type="predicted"/>
<dbReference type="InterPro" id="IPR001206">
    <property type="entry name" value="Diacylglycerol_kinase_cat_dom"/>
</dbReference>
<dbReference type="InterPro" id="IPR045540">
    <property type="entry name" value="YegS/DAGK_C"/>
</dbReference>
<sequence>MRDTAVVLNEKAGLIADLSPATVRQAIERAFEGSGHEPVIELVPGREIVAAIDRAAASDARYVVVGGGDGSVSHAVRALAGTDKVLGVLPLGTLNLFGRDIGMPATLDAMLAAAARAEPKRLDLAAVNGRLFHSVSGLGFFAEIARAREQVRGSSLPFGRFVAVARSSVRAFLRAGVLELALEAEGERREIEAYAVLVTNNRFGSSAWDRPRLDEGVIEVHFARGREVARRIQAGVDLISGRWRDNPEIESIVTTRLTIESRRPRLWLAVDGEIRRAETPLVYEARPAAITVLVPRPAEAAA</sequence>
<dbReference type="AlphaFoldDB" id="A0A7W9FLG5"/>
<dbReference type="EMBL" id="JACHOO010000003">
    <property type="protein sequence ID" value="MBB5752854.1"/>
    <property type="molecule type" value="Genomic_DNA"/>
</dbReference>
<organism evidence="2 3">
    <name type="scientific">Prosthecomicrobium pneumaticum</name>
    <dbReference type="NCBI Taxonomy" id="81895"/>
    <lineage>
        <taxon>Bacteria</taxon>
        <taxon>Pseudomonadati</taxon>
        <taxon>Pseudomonadota</taxon>
        <taxon>Alphaproteobacteria</taxon>
        <taxon>Hyphomicrobiales</taxon>
        <taxon>Kaistiaceae</taxon>
        <taxon>Prosthecomicrobium</taxon>
    </lineage>
</organism>
<keyword evidence="2" id="KW-0418">Kinase</keyword>
<reference evidence="2 3" key="1">
    <citation type="submission" date="2020-08" db="EMBL/GenBank/DDBJ databases">
        <title>Genomic Encyclopedia of Type Strains, Phase IV (KMG-IV): sequencing the most valuable type-strain genomes for metagenomic binning, comparative biology and taxonomic classification.</title>
        <authorList>
            <person name="Goeker M."/>
        </authorList>
    </citation>
    <scope>NUCLEOTIDE SEQUENCE [LARGE SCALE GENOMIC DNA]</scope>
    <source>
        <strain evidence="2 3">DSM 16268</strain>
    </source>
</reference>
<dbReference type="SMART" id="SM00046">
    <property type="entry name" value="DAGKc"/>
    <property type="match status" value="1"/>
</dbReference>
<evidence type="ECO:0000313" key="3">
    <source>
        <dbReference type="Proteomes" id="UP000523821"/>
    </source>
</evidence>
<dbReference type="InterPro" id="IPR017438">
    <property type="entry name" value="ATP-NAD_kinase_N"/>
</dbReference>
<dbReference type="Pfam" id="PF19279">
    <property type="entry name" value="YegS_C"/>
    <property type="match status" value="1"/>
</dbReference>
<evidence type="ECO:0000259" key="1">
    <source>
        <dbReference type="PROSITE" id="PS50146"/>
    </source>
</evidence>
<dbReference type="InterPro" id="IPR016064">
    <property type="entry name" value="NAD/diacylglycerol_kinase_sf"/>
</dbReference>
<name>A0A7W9FLG5_9HYPH</name>
<dbReference type="PROSITE" id="PS50146">
    <property type="entry name" value="DAGK"/>
    <property type="match status" value="1"/>
</dbReference>
<dbReference type="Gene3D" id="2.60.200.40">
    <property type="match status" value="1"/>
</dbReference>
<comment type="caution">
    <text evidence="2">The sequence shown here is derived from an EMBL/GenBank/DDBJ whole genome shotgun (WGS) entry which is preliminary data.</text>
</comment>
<dbReference type="Pfam" id="PF00781">
    <property type="entry name" value="DAGK_cat"/>
    <property type="match status" value="1"/>
</dbReference>
<keyword evidence="3" id="KW-1185">Reference proteome</keyword>
<protein>
    <submittedName>
        <fullName evidence="2">Diacylglycerol kinase family enzyme</fullName>
    </submittedName>
</protein>
<dbReference type="SUPFAM" id="SSF111331">
    <property type="entry name" value="NAD kinase/diacylglycerol kinase-like"/>
    <property type="match status" value="1"/>
</dbReference>
<accession>A0A7W9FLG5</accession>
<feature type="domain" description="DAGKc" evidence="1">
    <location>
        <begin position="1"/>
        <end position="131"/>
    </location>
</feature>
<gene>
    <name evidence="2" type="ORF">GGQ63_001908</name>
</gene>
<keyword evidence="2" id="KW-0808">Transferase</keyword>
<dbReference type="RefSeq" id="WP_183855034.1">
    <property type="nucleotide sequence ID" value="NZ_JACHOO010000003.1"/>
</dbReference>
<dbReference type="Proteomes" id="UP000523821">
    <property type="component" value="Unassembled WGS sequence"/>
</dbReference>